<keyword evidence="5" id="KW-1185">Reference proteome</keyword>
<dbReference type="SUPFAM" id="SSF89963">
    <property type="entry name" value="YajQ-like"/>
    <property type="match status" value="2"/>
</dbReference>
<reference evidence="4 5" key="1">
    <citation type="journal article" date="2023" name="bioRxiv">
        <title>An intranuclear bacterial parasite of deep-sea mussels expresses apoptosis inhibitors acquired from its host.</title>
        <authorList>
            <person name="Gonzalez Porras M.A."/>
            <person name="Assie A."/>
            <person name="Tietjen M."/>
            <person name="Violette M."/>
            <person name="Kleiner M."/>
            <person name="Gruber-Vodicka H."/>
            <person name="Dubilier N."/>
            <person name="Leisch N."/>
        </authorList>
    </citation>
    <scope>NUCLEOTIDE SEQUENCE [LARGE SCALE GENOMIC DNA]</scope>
    <source>
        <strain evidence="4">IAP13</strain>
    </source>
</reference>
<dbReference type="InterPro" id="IPR036183">
    <property type="entry name" value="YajQ-like_sf"/>
</dbReference>
<dbReference type="CDD" id="cd11740">
    <property type="entry name" value="YajQ_like"/>
    <property type="match status" value="1"/>
</dbReference>
<dbReference type="InterPro" id="IPR007551">
    <property type="entry name" value="YajQ/Smlt4090-like"/>
</dbReference>
<dbReference type="Pfam" id="PF04461">
    <property type="entry name" value="YajQ"/>
    <property type="match status" value="1"/>
</dbReference>
<sequence>MPSFDIVSDVDMHELTNAIDQANRELATRYDFRNVDANFSKSNTEVQMTAETDFQLTQMLEMLKTKMIKRNIDIKCLDVKELYPSGKQVKQEIIVRQGLEKEQAKKISKMVKDAKLNVQPAIQGNQVRITGKKRDDLQAAIALLRKADLDMPLQYSNFRD</sequence>
<name>A0AA90NU43_9GAMM</name>
<evidence type="ECO:0000256" key="1">
    <source>
        <dbReference type="ARBA" id="ARBA00022741"/>
    </source>
</evidence>
<evidence type="ECO:0000313" key="4">
    <source>
        <dbReference type="EMBL" id="MDP0589370.1"/>
    </source>
</evidence>
<dbReference type="AlphaFoldDB" id="A0AA90NU43"/>
<proteinExistence type="inferred from homology"/>
<dbReference type="Gene3D" id="3.30.70.990">
    <property type="entry name" value="YajQ-like, domain 2"/>
    <property type="match status" value="1"/>
</dbReference>
<dbReference type="GO" id="GO:0005829">
    <property type="term" value="C:cytosol"/>
    <property type="evidence" value="ECO:0007669"/>
    <property type="project" value="TreeGrafter"/>
</dbReference>
<dbReference type="GO" id="GO:0000166">
    <property type="term" value="F:nucleotide binding"/>
    <property type="evidence" value="ECO:0007669"/>
    <property type="project" value="UniProtKB-UniRule"/>
</dbReference>
<accession>A0AA90NU43</accession>
<dbReference type="Gene3D" id="3.30.70.860">
    <property type="match status" value="1"/>
</dbReference>
<dbReference type="Proteomes" id="UP001178148">
    <property type="component" value="Unassembled WGS sequence"/>
</dbReference>
<comment type="similarity">
    <text evidence="2 3">Belongs to the YajQ family.</text>
</comment>
<dbReference type="PANTHER" id="PTHR30476:SF0">
    <property type="entry name" value="UPF0234 PROTEIN YAJQ"/>
    <property type="match status" value="1"/>
</dbReference>
<comment type="caution">
    <text evidence="4">The sequence shown here is derived from an EMBL/GenBank/DDBJ whole genome shotgun (WGS) entry which is preliminary data.</text>
</comment>
<dbReference type="EMBL" id="JASXSV010000013">
    <property type="protein sequence ID" value="MDP0589370.1"/>
    <property type="molecule type" value="Genomic_DNA"/>
</dbReference>
<evidence type="ECO:0000313" key="5">
    <source>
        <dbReference type="Proteomes" id="UP001178148"/>
    </source>
</evidence>
<keyword evidence="1 3" id="KW-0547">Nucleotide-binding</keyword>
<dbReference type="HAMAP" id="MF_00632">
    <property type="entry name" value="UPF0234"/>
    <property type="match status" value="1"/>
</dbReference>
<dbReference type="PANTHER" id="PTHR30476">
    <property type="entry name" value="UPF0234 PROTEIN YAJQ"/>
    <property type="match status" value="1"/>
</dbReference>
<dbReference type="InterPro" id="IPR035570">
    <property type="entry name" value="UPF0234_N"/>
</dbReference>
<dbReference type="NCBIfam" id="NF003819">
    <property type="entry name" value="PRK05412.1"/>
    <property type="match status" value="1"/>
</dbReference>
<dbReference type="InterPro" id="IPR035571">
    <property type="entry name" value="UPF0234-like_C"/>
</dbReference>
<comment type="function">
    <text evidence="3">Nucleotide-binding protein.</text>
</comment>
<organism evidence="4 5">
    <name type="scientific">Candidatus Endonucleibacter bathymodioli</name>
    <dbReference type="NCBI Taxonomy" id="539814"/>
    <lineage>
        <taxon>Bacteria</taxon>
        <taxon>Pseudomonadati</taxon>
        <taxon>Pseudomonadota</taxon>
        <taxon>Gammaproteobacteria</taxon>
        <taxon>Oceanospirillales</taxon>
        <taxon>Endozoicomonadaceae</taxon>
        <taxon>Candidatus Endonucleibacter</taxon>
    </lineage>
</organism>
<gene>
    <name evidence="4" type="ORF">QS748_09360</name>
</gene>
<evidence type="ECO:0000256" key="2">
    <source>
        <dbReference type="ARBA" id="ARBA00093450"/>
    </source>
</evidence>
<evidence type="ECO:0000256" key="3">
    <source>
        <dbReference type="HAMAP-Rule" id="MF_00632"/>
    </source>
</evidence>
<protein>
    <recommendedName>
        <fullName evidence="3">Nucleotide-binding protein QS748_09360</fullName>
    </recommendedName>
</protein>